<dbReference type="AlphaFoldDB" id="A0A6J7E4T7"/>
<reference evidence="2" key="1">
    <citation type="submission" date="2020-05" db="EMBL/GenBank/DDBJ databases">
        <authorList>
            <person name="Chiriac C."/>
            <person name="Salcher M."/>
            <person name="Ghai R."/>
            <person name="Kavagutti S V."/>
        </authorList>
    </citation>
    <scope>NUCLEOTIDE SEQUENCE</scope>
</reference>
<name>A0A6J7E4T7_9ZZZZ</name>
<feature type="transmembrane region" description="Helical" evidence="1">
    <location>
        <begin position="84"/>
        <end position="102"/>
    </location>
</feature>
<dbReference type="EMBL" id="CAFBLS010000122">
    <property type="protein sequence ID" value="CAB4877936.1"/>
    <property type="molecule type" value="Genomic_DNA"/>
</dbReference>
<keyword evidence="1" id="KW-0812">Transmembrane</keyword>
<feature type="transmembrane region" description="Helical" evidence="1">
    <location>
        <begin position="21"/>
        <end position="37"/>
    </location>
</feature>
<protein>
    <submittedName>
        <fullName evidence="2">Unannotated protein</fullName>
    </submittedName>
</protein>
<gene>
    <name evidence="2" type="ORF">UFOPK3402_01059</name>
</gene>
<proteinExistence type="predicted"/>
<feature type="transmembrane region" description="Helical" evidence="1">
    <location>
        <begin position="57"/>
        <end position="77"/>
    </location>
</feature>
<feature type="transmembrane region" description="Helical" evidence="1">
    <location>
        <begin position="114"/>
        <end position="137"/>
    </location>
</feature>
<keyword evidence="1" id="KW-1133">Transmembrane helix</keyword>
<accession>A0A6J7E4T7</accession>
<keyword evidence="1" id="KW-0472">Membrane</keyword>
<organism evidence="2">
    <name type="scientific">freshwater metagenome</name>
    <dbReference type="NCBI Taxonomy" id="449393"/>
    <lineage>
        <taxon>unclassified sequences</taxon>
        <taxon>metagenomes</taxon>
        <taxon>ecological metagenomes</taxon>
    </lineage>
</organism>
<evidence type="ECO:0000256" key="1">
    <source>
        <dbReference type="SAM" id="Phobius"/>
    </source>
</evidence>
<evidence type="ECO:0000313" key="2">
    <source>
        <dbReference type="EMBL" id="CAB4877936.1"/>
    </source>
</evidence>
<sequence>MSDVQTVKKPSRRSSAAGRRAGYVIAIIINAVLLYLINGRPGWESWDVLTADFVLVLWLVNLSLSLSFIANVLYLVYDVPWFKATCELVLAVVSLAVAVRGYQVFPFDFSSFAYGWTVLVRLILVVAMIGSSIAIIVQLVKLVRAAVGAGEAAS</sequence>